<dbReference type="RefSeq" id="WP_189693754.1">
    <property type="nucleotide sequence ID" value="NZ_BNCM01000006.1"/>
</dbReference>
<reference evidence="3 4" key="1">
    <citation type="submission" date="2021-01" db="EMBL/GenBank/DDBJ databases">
        <title>Genome public.</title>
        <authorList>
            <person name="Liu C."/>
            <person name="Sun Q."/>
        </authorList>
    </citation>
    <scope>NUCLEOTIDE SEQUENCE [LARGE SCALE GENOMIC DNA]</scope>
    <source>
        <strain evidence="3 4">JC656</strain>
    </source>
</reference>
<evidence type="ECO:0000256" key="1">
    <source>
        <dbReference type="SAM" id="MobiDB-lite"/>
    </source>
</evidence>
<protein>
    <submittedName>
        <fullName evidence="3">Exo-alpha-sialidase</fullName>
    </submittedName>
</protein>
<keyword evidence="4" id="KW-1185">Reference proteome</keyword>
<feature type="compositionally biased region" description="Low complexity" evidence="1">
    <location>
        <begin position="25"/>
        <end position="34"/>
    </location>
</feature>
<sequence length="296" mass="28950">MNAKTSALPAAALLALALTGCSAAPSTTASLTSPEGHTSPKSLPGGHVHGLAATADGSTLLIGTHHGVFDMSGASAAGTAALQPLGAPDDFMGFVGDPAGTLWASGHPGPGSAKKNPLGLMRSVDGGRTWTTVSNEGASDFHALTVTKSGLVGFDGTLKRTADGTSWSNSAASIHPAALAGHAATDTVLATTEEGLFASPDGGATWGAVPNAPLLQFAAFADARRAVGVAPDGAVYSSGDAGTTWAPTGRVESAVEAITAVASGGPVRMWAATDKGLLESRDGGATFSAYAAGSAS</sequence>
<comment type="caution">
    <text evidence="3">The sequence shown here is derived from an EMBL/GenBank/DDBJ whole genome shotgun (WGS) entry which is preliminary data.</text>
</comment>
<dbReference type="EMBL" id="JAERRC010000046">
    <property type="protein sequence ID" value="MBL0707318.1"/>
    <property type="molecule type" value="Genomic_DNA"/>
</dbReference>
<feature type="signal peptide" evidence="2">
    <location>
        <begin position="1"/>
        <end position="23"/>
    </location>
</feature>
<evidence type="ECO:0000313" key="3">
    <source>
        <dbReference type="EMBL" id="MBL0707318.1"/>
    </source>
</evidence>
<evidence type="ECO:0000313" key="4">
    <source>
        <dbReference type="Proteomes" id="UP000639051"/>
    </source>
</evidence>
<dbReference type="PROSITE" id="PS51257">
    <property type="entry name" value="PROKAR_LIPOPROTEIN"/>
    <property type="match status" value="1"/>
</dbReference>
<dbReference type="NCBIfam" id="NF045728">
    <property type="entry name" value="glycosyl_F510_1955"/>
    <property type="match status" value="1"/>
</dbReference>
<feature type="region of interest" description="Disordered" evidence="1">
    <location>
        <begin position="25"/>
        <end position="50"/>
    </location>
</feature>
<dbReference type="Gene3D" id="2.130.10.10">
    <property type="entry name" value="YVTN repeat-like/Quinoprotein amine dehydrogenase"/>
    <property type="match status" value="1"/>
</dbReference>
<dbReference type="InterPro" id="IPR054817">
    <property type="entry name" value="Glycosyl_F510_1955-like"/>
</dbReference>
<dbReference type="InterPro" id="IPR015943">
    <property type="entry name" value="WD40/YVTN_repeat-like_dom_sf"/>
</dbReference>
<name>A0ABS1K6X9_9MICC</name>
<evidence type="ECO:0000256" key="2">
    <source>
        <dbReference type="SAM" id="SignalP"/>
    </source>
</evidence>
<accession>A0ABS1K6X9</accession>
<dbReference type="SUPFAM" id="SSF110296">
    <property type="entry name" value="Oligoxyloglucan reducing end-specific cellobiohydrolase"/>
    <property type="match status" value="1"/>
</dbReference>
<keyword evidence="2" id="KW-0732">Signal</keyword>
<dbReference type="Proteomes" id="UP000639051">
    <property type="component" value="Unassembled WGS sequence"/>
</dbReference>
<organism evidence="3 4">
    <name type="scientific">Sinomonas cellulolyticus</name>
    <dbReference type="NCBI Taxonomy" id="2801916"/>
    <lineage>
        <taxon>Bacteria</taxon>
        <taxon>Bacillati</taxon>
        <taxon>Actinomycetota</taxon>
        <taxon>Actinomycetes</taxon>
        <taxon>Micrococcales</taxon>
        <taxon>Micrococcaceae</taxon>
        <taxon>Sinomonas</taxon>
    </lineage>
</organism>
<gene>
    <name evidence="3" type="ORF">JJE72_17630</name>
</gene>
<feature type="chain" id="PRO_5045442162" evidence="2">
    <location>
        <begin position="24"/>
        <end position="296"/>
    </location>
</feature>
<proteinExistence type="predicted"/>